<dbReference type="InterPro" id="IPR006342">
    <property type="entry name" value="FkbM_mtfrase"/>
</dbReference>
<proteinExistence type="predicted"/>
<dbReference type="SUPFAM" id="SSF53335">
    <property type="entry name" value="S-adenosyl-L-methionine-dependent methyltransferases"/>
    <property type="match status" value="1"/>
</dbReference>
<dbReference type="NCBIfam" id="TIGR01444">
    <property type="entry name" value="fkbM_fam"/>
    <property type="match status" value="1"/>
</dbReference>
<dbReference type="Gene3D" id="3.40.50.150">
    <property type="entry name" value="Vaccinia Virus protein VP39"/>
    <property type="match status" value="1"/>
</dbReference>
<dbReference type="EMBL" id="VITR01000012">
    <property type="protein sequence ID" value="TWB38626.1"/>
    <property type="molecule type" value="Genomic_DNA"/>
</dbReference>
<sequence length="302" mass="31484">MEHRTQPAQADHGFGHHRPVGLPALLLALSAALPANGLGRVAGRLLGPVVRTMVPLLYGSIIDVTVDGTRRRLHVRDHADDRRVLALPRHTAAQARARMAAALPLDGVFVDVGAGTGLHTLAAARHLGPRGRVLAVEPNAATRDRLAVNLSLNTLAASVTLVEDAVGPACDGLVLAAGKRKPVAASSGWDAPPPALVRARPLLDLVRAAGLGRLDVLRLGMKAGADLAVISFLQAAPPALRPRLILADRCGARGWGTDLAATLALHGYRACGDTPDTLLFQGDAESDSGALWEPDDWSLVAS</sequence>
<dbReference type="InterPro" id="IPR029063">
    <property type="entry name" value="SAM-dependent_MTases_sf"/>
</dbReference>
<name>A0A560GX52_9PROT</name>
<protein>
    <submittedName>
        <fullName evidence="1">FkbM family methyltransferase</fullName>
    </submittedName>
</protein>
<reference evidence="1 2" key="1">
    <citation type="submission" date="2019-06" db="EMBL/GenBank/DDBJ databases">
        <title>Genomic Encyclopedia of Type Strains, Phase IV (KMG-V): Genome sequencing to study the core and pangenomes of soil and plant-associated prokaryotes.</title>
        <authorList>
            <person name="Whitman W."/>
        </authorList>
    </citation>
    <scope>NUCLEOTIDE SEQUENCE [LARGE SCALE GENOMIC DNA]</scope>
    <source>
        <strain evidence="1 2">BR 11622</strain>
    </source>
</reference>
<dbReference type="Proteomes" id="UP000315751">
    <property type="component" value="Unassembled WGS sequence"/>
</dbReference>
<comment type="caution">
    <text evidence="1">The sequence shown here is derived from an EMBL/GenBank/DDBJ whole genome shotgun (WGS) entry which is preliminary data.</text>
</comment>
<dbReference type="GO" id="GO:0008168">
    <property type="term" value="F:methyltransferase activity"/>
    <property type="evidence" value="ECO:0007669"/>
    <property type="project" value="UniProtKB-KW"/>
</dbReference>
<organism evidence="1 2">
    <name type="scientific">Nitrospirillum amazonense</name>
    <dbReference type="NCBI Taxonomy" id="28077"/>
    <lineage>
        <taxon>Bacteria</taxon>
        <taxon>Pseudomonadati</taxon>
        <taxon>Pseudomonadota</taxon>
        <taxon>Alphaproteobacteria</taxon>
        <taxon>Rhodospirillales</taxon>
        <taxon>Azospirillaceae</taxon>
        <taxon>Nitrospirillum</taxon>
    </lineage>
</organism>
<evidence type="ECO:0000313" key="2">
    <source>
        <dbReference type="Proteomes" id="UP000315751"/>
    </source>
</evidence>
<evidence type="ECO:0000313" key="1">
    <source>
        <dbReference type="EMBL" id="TWB38626.1"/>
    </source>
</evidence>
<keyword evidence="1" id="KW-0489">Methyltransferase</keyword>
<keyword evidence="2" id="KW-1185">Reference proteome</keyword>
<dbReference type="GO" id="GO:0032259">
    <property type="term" value="P:methylation"/>
    <property type="evidence" value="ECO:0007669"/>
    <property type="project" value="UniProtKB-KW"/>
</dbReference>
<accession>A0A560GX52</accession>
<dbReference type="AlphaFoldDB" id="A0A560GX52"/>
<gene>
    <name evidence="1" type="ORF">FBZ90_112115</name>
</gene>
<keyword evidence="1" id="KW-0808">Transferase</keyword>